<dbReference type="Pfam" id="PF09723">
    <property type="entry name" value="Zn_ribbon_8"/>
    <property type="match status" value="1"/>
</dbReference>
<dbReference type="AlphaFoldDB" id="A0A1M7SJA8"/>
<proteinExistence type="predicted"/>
<dbReference type="OrthoDB" id="9813321at2"/>
<dbReference type="Proteomes" id="UP000184207">
    <property type="component" value="Unassembled WGS sequence"/>
</dbReference>
<evidence type="ECO:0000259" key="1">
    <source>
        <dbReference type="SMART" id="SM00834"/>
    </source>
</evidence>
<reference evidence="3" key="1">
    <citation type="submission" date="2016-12" db="EMBL/GenBank/DDBJ databases">
        <authorList>
            <person name="Varghese N."/>
            <person name="Submissions S."/>
        </authorList>
    </citation>
    <scope>NUCLEOTIDE SEQUENCE [LARGE SCALE GENOMIC DNA]</scope>
    <source>
        <strain evidence="3">DSM 13020</strain>
    </source>
</reference>
<feature type="domain" description="Putative regulatory protein FmdB zinc ribbon" evidence="1">
    <location>
        <begin position="1"/>
        <end position="41"/>
    </location>
</feature>
<evidence type="ECO:0000313" key="2">
    <source>
        <dbReference type="EMBL" id="SHN58544.1"/>
    </source>
</evidence>
<keyword evidence="3" id="KW-1185">Reference proteome</keyword>
<accession>A0A1M7SJA8</accession>
<dbReference type="NCBIfam" id="TIGR02605">
    <property type="entry name" value="CxxC_CxxC_SSSS"/>
    <property type="match status" value="1"/>
</dbReference>
<evidence type="ECO:0000313" key="3">
    <source>
        <dbReference type="Proteomes" id="UP000184207"/>
    </source>
</evidence>
<dbReference type="PANTHER" id="PTHR34404">
    <property type="entry name" value="REGULATORY PROTEIN, FMDB FAMILY"/>
    <property type="match status" value="1"/>
</dbReference>
<dbReference type="EMBL" id="FRDJ01000004">
    <property type="protein sequence ID" value="SHN58544.1"/>
    <property type="molecule type" value="Genomic_DNA"/>
</dbReference>
<gene>
    <name evidence="2" type="ORF">SAMN02745226_00939</name>
</gene>
<dbReference type="SMART" id="SM00834">
    <property type="entry name" value="CxxC_CXXC_SSSS"/>
    <property type="match status" value="1"/>
</dbReference>
<dbReference type="RefSeq" id="WP_072758900.1">
    <property type="nucleotide sequence ID" value="NZ_FRDJ01000004.1"/>
</dbReference>
<dbReference type="PANTHER" id="PTHR34404:SF2">
    <property type="entry name" value="CONSERVED SERINE RICH PROTEIN"/>
    <property type="match status" value="1"/>
</dbReference>
<organism evidence="2 3">
    <name type="scientific">Fervidobacterium gondwanense DSM 13020</name>
    <dbReference type="NCBI Taxonomy" id="1121883"/>
    <lineage>
        <taxon>Bacteria</taxon>
        <taxon>Thermotogati</taxon>
        <taxon>Thermotogota</taxon>
        <taxon>Thermotogae</taxon>
        <taxon>Thermotogales</taxon>
        <taxon>Fervidobacteriaceae</taxon>
        <taxon>Fervidobacterium</taxon>
    </lineage>
</organism>
<name>A0A1M7SJA8_FERGO</name>
<dbReference type="InterPro" id="IPR013429">
    <property type="entry name" value="Regulatory_FmdB_Zinc_ribbon"/>
</dbReference>
<sequence length="67" mass="7418">MPMYRYVCENCGSEEVHLHGVNDSPVIECGKCGARMNRTIGRVGIVFKGSGYYITDNKKSTAETKSE</sequence>
<protein>
    <submittedName>
        <fullName evidence="2">Putative regulatory protein, FmdB family</fullName>
    </submittedName>
</protein>